<accession>A0ABN6DN95</accession>
<gene>
    <name evidence="3" type="ORF">ERHA53_35780</name>
</gene>
<keyword evidence="1" id="KW-0472">Membrane</keyword>
<evidence type="ECO:0000313" key="4">
    <source>
        <dbReference type="Proteomes" id="UP000677515"/>
    </source>
</evidence>
<evidence type="ECO:0008006" key="5">
    <source>
        <dbReference type="Google" id="ProtNLM"/>
    </source>
</evidence>
<feature type="chain" id="PRO_5046294900" description="DUF3999 domain-containing protein" evidence="2">
    <location>
        <begin position="23"/>
        <end position="461"/>
    </location>
</feature>
<dbReference type="Pfam" id="PF13163">
    <property type="entry name" value="DUF3999"/>
    <property type="match status" value="1"/>
</dbReference>
<keyword evidence="2" id="KW-0732">Signal</keyword>
<keyword evidence="4" id="KW-1185">Reference proteome</keyword>
<dbReference type="InterPro" id="IPR025060">
    <property type="entry name" value="DUF3999"/>
</dbReference>
<proteinExistence type="predicted"/>
<keyword evidence="1" id="KW-0812">Transmembrane</keyword>
<evidence type="ECO:0000313" key="3">
    <source>
        <dbReference type="EMBL" id="BCQ36235.1"/>
    </source>
</evidence>
<dbReference type="Proteomes" id="UP000677515">
    <property type="component" value="Chromosome"/>
</dbReference>
<feature type="signal peptide" evidence="2">
    <location>
        <begin position="1"/>
        <end position="22"/>
    </location>
</feature>
<keyword evidence="1" id="KW-1133">Transmembrane helix</keyword>
<dbReference type="EMBL" id="AP024329">
    <property type="protein sequence ID" value="BCQ36235.1"/>
    <property type="molecule type" value="Genomic_DNA"/>
</dbReference>
<evidence type="ECO:0000256" key="1">
    <source>
        <dbReference type="SAM" id="Phobius"/>
    </source>
</evidence>
<name>A0ABN6DN95_ERWRD</name>
<protein>
    <recommendedName>
        <fullName evidence="5">DUF3999 domain-containing protein</fullName>
    </recommendedName>
</protein>
<dbReference type="RefSeq" id="WP_212813215.1">
    <property type="nucleotide sequence ID" value="NZ_AP024329.1"/>
</dbReference>
<evidence type="ECO:0000256" key="2">
    <source>
        <dbReference type="SAM" id="SignalP"/>
    </source>
</evidence>
<reference evidence="3 4" key="1">
    <citation type="submission" date="2021-01" db="EMBL/GenBank/DDBJ databases">
        <title>Complete genome sequence of Erwinia rhapontici MAFF 311153.</title>
        <authorList>
            <person name="Morohoshi T."/>
            <person name="Someya N."/>
        </authorList>
    </citation>
    <scope>NUCLEOTIDE SEQUENCE [LARGE SCALE GENOMIC DNA]</scope>
    <source>
        <strain evidence="3 4">MAFF 311153</strain>
    </source>
</reference>
<organism evidence="3 4">
    <name type="scientific">Erwinia rhapontici</name>
    <name type="common">Pectobacterium rhapontici</name>
    <dbReference type="NCBI Taxonomy" id="55212"/>
    <lineage>
        <taxon>Bacteria</taxon>
        <taxon>Pseudomonadati</taxon>
        <taxon>Pseudomonadota</taxon>
        <taxon>Gammaproteobacteria</taxon>
        <taxon>Enterobacterales</taxon>
        <taxon>Erwiniaceae</taxon>
        <taxon>Erwinia</taxon>
    </lineage>
</organism>
<sequence>MKSKLSHGLLLAALCLSASVSAKTGEAPKDYAYGLPLTTQGSEPFFKVALPGDVYQQTAWPDMRDLRVFNSQGVTVPFALYSTETHETQSQTWPLRVFPLDNPQRGASGQSQITVKAANGIEVTLPTEGEKSSGRSLLLEVPQEGEDFYPRLSGLKLTWTRLPQNWQARVSVLYSQDLKSWDTLNDDAPLMDLTSGSDRLLLDTIDLPYDRRTPRARYLMLVFKDDAQPANLDLSAITGIEKSTNPLPRSHYVTLAPTVKTLSESEAEYSWSSPQPFSRVSIKPAQSNAVLPLEIDYRSSAQDSWHPLGKQVVYSLGESASVPLVLQGELIQAIRVKGINQQWSGMPPLVSGEREVRKLVFNAQGSPPFMLVWGNKIAAAQAISLDTLIPTETNRWLVLPDAGTTSSIQTLGGQERLTATAGAEKSELWQKGLLWALLIIGAGGLVMLALKVWREVQRQPK</sequence>
<feature type="transmembrane region" description="Helical" evidence="1">
    <location>
        <begin position="433"/>
        <end position="453"/>
    </location>
</feature>